<dbReference type="GO" id="GO:0043190">
    <property type="term" value="C:ATP-binding cassette (ABC) transporter complex"/>
    <property type="evidence" value="ECO:0007669"/>
    <property type="project" value="InterPro"/>
</dbReference>
<dbReference type="SUPFAM" id="SSF50331">
    <property type="entry name" value="MOP-like"/>
    <property type="match status" value="1"/>
</dbReference>
<keyword evidence="4 7" id="KW-0067">ATP-binding</keyword>
<dbReference type="GO" id="GO:0015594">
    <property type="term" value="F:ABC-type putrescine transporter activity"/>
    <property type="evidence" value="ECO:0007669"/>
    <property type="project" value="InterPro"/>
</dbReference>
<accession>A0A6N8UBY0</accession>
<dbReference type="InterPro" id="IPR017879">
    <property type="entry name" value="PotA_ATP-bd"/>
</dbReference>
<dbReference type="Proteomes" id="UP000434036">
    <property type="component" value="Unassembled WGS sequence"/>
</dbReference>
<comment type="caution">
    <text evidence="9">The sequence shown here is derived from an EMBL/GenBank/DDBJ whole genome shotgun (WGS) entry which is preliminary data.</text>
</comment>
<dbReference type="CDD" id="cd03300">
    <property type="entry name" value="ABC_PotA_N"/>
    <property type="match status" value="1"/>
</dbReference>
<gene>
    <name evidence="7 9" type="primary">potA</name>
    <name evidence="9" type="ORF">GSF08_09820</name>
</gene>
<evidence type="ECO:0000313" key="9">
    <source>
        <dbReference type="EMBL" id="MXQ74233.1"/>
    </source>
</evidence>
<evidence type="ECO:0000313" key="10">
    <source>
        <dbReference type="Proteomes" id="UP000434036"/>
    </source>
</evidence>
<comment type="function">
    <text evidence="7">Part of the ABC transporter complex PotABCD involved in spermidine/putrescine import. Responsible for energy coupling to the transport system.</text>
</comment>
<keyword evidence="5 7" id="KW-1278">Translocase</keyword>
<evidence type="ECO:0000256" key="4">
    <source>
        <dbReference type="ARBA" id="ARBA00022840"/>
    </source>
</evidence>
<dbReference type="InterPro" id="IPR003593">
    <property type="entry name" value="AAA+_ATPase"/>
</dbReference>
<dbReference type="GO" id="GO:0005524">
    <property type="term" value="F:ATP binding"/>
    <property type="evidence" value="ECO:0007669"/>
    <property type="project" value="UniProtKB-KW"/>
</dbReference>
<comment type="similarity">
    <text evidence="7">Belongs to the ABC transporter superfamily. Spermidine/putrescine importer (TC 3.A.1.11.1) family.</text>
</comment>
<evidence type="ECO:0000256" key="7">
    <source>
        <dbReference type="RuleBase" id="RU364083"/>
    </source>
</evidence>
<dbReference type="PROSITE" id="PS00211">
    <property type="entry name" value="ABC_TRANSPORTER_1"/>
    <property type="match status" value="1"/>
</dbReference>
<dbReference type="FunFam" id="3.40.50.300:FF:000133">
    <property type="entry name" value="Spermidine/putrescine import ATP-binding protein PotA"/>
    <property type="match status" value="1"/>
</dbReference>
<dbReference type="InterPro" id="IPR003439">
    <property type="entry name" value="ABC_transporter-like_ATP-bd"/>
</dbReference>
<keyword evidence="10" id="KW-1185">Reference proteome</keyword>
<dbReference type="InterPro" id="IPR027417">
    <property type="entry name" value="P-loop_NTPase"/>
</dbReference>
<dbReference type="InterPro" id="IPR008995">
    <property type="entry name" value="Mo/tungstate-bd_C_term_dom"/>
</dbReference>
<name>A0A6N8UBY0_9FIRM</name>
<dbReference type="GO" id="GO:0016887">
    <property type="term" value="F:ATP hydrolysis activity"/>
    <property type="evidence" value="ECO:0007669"/>
    <property type="project" value="InterPro"/>
</dbReference>
<evidence type="ECO:0000256" key="2">
    <source>
        <dbReference type="ARBA" id="ARBA00022475"/>
    </source>
</evidence>
<dbReference type="NCBIfam" id="TIGR01187">
    <property type="entry name" value="potA"/>
    <property type="match status" value="1"/>
</dbReference>
<evidence type="ECO:0000256" key="3">
    <source>
        <dbReference type="ARBA" id="ARBA00022741"/>
    </source>
</evidence>
<comment type="subunit">
    <text evidence="7">The complex is composed of two ATP-binding proteins (PotA), two transmembrane proteins (PotB and PotC) and a solute-binding protein (PotD).</text>
</comment>
<keyword evidence="2 7" id="KW-1003">Cell membrane</keyword>
<dbReference type="PROSITE" id="PS50893">
    <property type="entry name" value="ABC_TRANSPORTER_2"/>
    <property type="match status" value="1"/>
</dbReference>
<organism evidence="9 10">
    <name type="scientific">Copranaerobaculum intestinale</name>
    <dbReference type="NCBI Taxonomy" id="2692629"/>
    <lineage>
        <taxon>Bacteria</taxon>
        <taxon>Bacillati</taxon>
        <taxon>Bacillota</taxon>
        <taxon>Erysipelotrichia</taxon>
        <taxon>Erysipelotrichales</taxon>
        <taxon>Erysipelotrichaceae</taxon>
        <taxon>Copranaerobaculum</taxon>
    </lineage>
</organism>
<dbReference type="InterPro" id="IPR017871">
    <property type="entry name" value="ABC_transporter-like_CS"/>
</dbReference>
<dbReference type="SMART" id="SM00382">
    <property type="entry name" value="AAA"/>
    <property type="match status" value="1"/>
</dbReference>
<dbReference type="RefSeq" id="WP_160625625.1">
    <property type="nucleotide sequence ID" value="NZ_WUUQ01000004.1"/>
</dbReference>
<dbReference type="EMBL" id="WUUQ01000004">
    <property type="protein sequence ID" value="MXQ74233.1"/>
    <property type="molecule type" value="Genomic_DNA"/>
</dbReference>
<proteinExistence type="inferred from homology"/>
<dbReference type="InterPro" id="IPR013611">
    <property type="entry name" value="Transp-assoc_OB_typ2"/>
</dbReference>
<dbReference type="AlphaFoldDB" id="A0A6N8UBY0"/>
<dbReference type="EC" id="7.6.2.11" evidence="7"/>
<dbReference type="SUPFAM" id="SSF52540">
    <property type="entry name" value="P-loop containing nucleoside triphosphate hydrolases"/>
    <property type="match status" value="1"/>
</dbReference>
<reference evidence="9 10" key="1">
    <citation type="submission" date="2019-12" db="EMBL/GenBank/DDBJ databases">
        <authorList>
            <person name="Yang R."/>
        </authorList>
    </citation>
    <scope>NUCLEOTIDE SEQUENCE [LARGE SCALE GENOMIC DNA]</scope>
    <source>
        <strain evidence="9 10">DONG20-135</strain>
    </source>
</reference>
<dbReference type="InterPro" id="IPR050093">
    <property type="entry name" value="ABC_SmlMolc_Importer"/>
</dbReference>
<evidence type="ECO:0000256" key="1">
    <source>
        <dbReference type="ARBA" id="ARBA00022448"/>
    </source>
</evidence>
<comment type="catalytic activity">
    <reaction evidence="7">
        <text>ATP + H2O + polyamine-[polyamine-binding protein]Side 1 = ADP + phosphate + polyamineSide 2 + [polyamine-binding protein]Side 1.</text>
        <dbReference type="EC" id="7.6.2.11"/>
    </reaction>
</comment>
<keyword evidence="3 7" id="KW-0547">Nucleotide-binding</keyword>
<feature type="domain" description="ABC transporter" evidence="8">
    <location>
        <begin position="7"/>
        <end position="237"/>
    </location>
</feature>
<sequence length="527" mass="59279">MTMKKLIQFKNIVKEFDGQLVLKGINLDINENEFVTLLGPSGCGKTTLLRILGGFLNQTEGHVVFDGEVIDNVPPYKRELNTVFQKYALFPHMSVYDNIAFGLKIKKVSKDVIEQKVMKMLKLVNLEGYEDRSVTLLSGGQQQRVAIARALVNEPMVLLLDEPLGALDLKLRKEMQHELKKIQQEVGITFIYVTHDQEEALTMSDKIVVMKDGEIQQIGTPIEIYNEPENEYVARFIGDSNIIPGIMLEDYKVMFDDLKFDCVDFGFKEKEPVDIVIRPEDLDIVEETQGKLTGTVKSVLFKGVHYEIIVETVPGTEVTVRMNVSKEHPAASSDASEKISANDFYVDLEDVAELNDAEVIARADAQAWNVEDDELLSIAKIEYDVKEEIGTYPVTFTSAGGVSVTTKIFVVQQTYVENKKANEAISAFNIFKTVDDIKESTALDTDLKTWANAQGWKLDDEDAVVEITDVDYDFDPDHIEEGVYTVRFSTQGRELKVHTTDVSEEGAEVGLLFQPEDIHVMNKMGSY</sequence>
<dbReference type="Pfam" id="PF08402">
    <property type="entry name" value="TOBE_2"/>
    <property type="match status" value="1"/>
</dbReference>
<dbReference type="Gene3D" id="3.40.50.300">
    <property type="entry name" value="P-loop containing nucleotide triphosphate hydrolases"/>
    <property type="match status" value="1"/>
</dbReference>
<dbReference type="Pfam" id="PF00005">
    <property type="entry name" value="ABC_tran"/>
    <property type="match status" value="1"/>
</dbReference>
<keyword evidence="1 7" id="KW-0813">Transport</keyword>
<evidence type="ECO:0000259" key="8">
    <source>
        <dbReference type="PROSITE" id="PS50893"/>
    </source>
</evidence>
<protein>
    <recommendedName>
        <fullName evidence="7">Spermidine/putrescine import ATP-binding protein PotA</fullName>
        <ecNumber evidence="7">7.6.2.11</ecNumber>
    </recommendedName>
</protein>
<dbReference type="PANTHER" id="PTHR42781:SF4">
    <property type="entry name" value="SPERMIDINE_PUTRESCINE IMPORT ATP-BINDING PROTEIN POTA"/>
    <property type="match status" value="1"/>
</dbReference>
<evidence type="ECO:0000256" key="6">
    <source>
        <dbReference type="ARBA" id="ARBA00023136"/>
    </source>
</evidence>
<dbReference type="InterPro" id="IPR005893">
    <property type="entry name" value="PotA-like"/>
</dbReference>
<dbReference type="Gene3D" id="2.40.50.100">
    <property type="match status" value="1"/>
</dbReference>
<dbReference type="PANTHER" id="PTHR42781">
    <property type="entry name" value="SPERMIDINE/PUTRESCINE IMPORT ATP-BINDING PROTEIN POTA"/>
    <property type="match status" value="1"/>
</dbReference>
<evidence type="ECO:0000256" key="5">
    <source>
        <dbReference type="ARBA" id="ARBA00022967"/>
    </source>
</evidence>
<reference evidence="9 10" key="2">
    <citation type="submission" date="2020-01" db="EMBL/GenBank/DDBJ databases">
        <title>Clostridiaceae sp. nov. isolated from the gut of human by culturomics.</title>
        <authorList>
            <person name="Chang Y."/>
        </authorList>
    </citation>
    <scope>NUCLEOTIDE SEQUENCE [LARGE SCALE GENOMIC DNA]</scope>
    <source>
        <strain evidence="9 10">DONG20-135</strain>
    </source>
</reference>
<keyword evidence="6 7" id="KW-0472">Membrane</keyword>